<evidence type="ECO:0000313" key="5">
    <source>
        <dbReference type="EMBL" id="NXI12167.1"/>
    </source>
</evidence>
<dbReference type="InterPro" id="IPR013106">
    <property type="entry name" value="Ig_V-set"/>
</dbReference>
<comment type="caution">
    <text evidence="5">The sequence shown here is derived from an EMBL/GenBank/DDBJ whole genome shotgun (WGS) entry which is preliminary data.</text>
</comment>
<dbReference type="Gene3D" id="2.60.40.10">
    <property type="entry name" value="Immunoglobulins"/>
    <property type="match status" value="1"/>
</dbReference>
<dbReference type="GO" id="GO:0005576">
    <property type="term" value="C:extracellular region"/>
    <property type="evidence" value="ECO:0007669"/>
    <property type="project" value="UniProtKB-ARBA"/>
</dbReference>
<dbReference type="Proteomes" id="UP000530962">
    <property type="component" value="Unassembled WGS sequence"/>
</dbReference>
<feature type="non-terminal residue" evidence="5">
    <location>
        <position position="104"/>
    </location>
</feature>
<keyword evidence="6" id="KW-1185">Reference proteome</keyword>
<evidence type="ECO:0000259" key="4">
    <source>
        <dbReference type="PROSITE" id="PS50835"/>
    </source>
</evidence>
<keyword evidence="1" id="KW-0391">Immunity</keyword>
<evidence type="ECO:0000256" key="3">
    <source>
        <dbReference type="ARBA" id="ARBA00043265"/>
    </source>
</evidence>
<dbReference type="InterPro" id="IPR050199">
    <property type="entry name" value="IgHV"/>
</dbReference>
<dbReference type="GO" id="GO:0002250">
    <property type="term" value="P:adaptive immune response"/>
    <property type="evidence" value="ECO:0007669"/>
    <property type="project" value="UniProtKB-KW"/>
</dbReference>
<proteinExistence type="predicted"/>
<dbReference type="Pfam" id="PF07686">
    <property type="entry name" value="V-set"/>
    <property type="match status" value="1"/>
</dbReference>
<reference evidence="5 6" key="1">
    <citation type="submission" date="2019-09" db="EMBL/GenBank/DDBJ databases">
        <title>Bird 10,000 Genomes (B10K) Project - Family phase.</title>
        <authorList>
            <person name="Zhang G."/>
        </authorList>
    </citation>
    <scope>NUCLEOTIDE SEQUENCE [LARGE SCALE GENOMIC DNA]</scope>
    <source>
        <strain evidence="5">B10K-DU-001-26</strain>
        <tissue evidence="5">Muscle</tissue>
    </source>
</reference>
<dbReference type="PANTHER" id="PTHR23266">
    <property type="entry name" value="IMMUNOGLOBULIN HEAVY CHAIN"/>
    <property type="match status" value="1"/>
</dbReference>
<dbReference type="InterPro" id="IPR007110">
    <property type="entry name" value="Ig-like_dom"/>
</dbReference>
<dbReference type="InterPro" id="IPR013783">
    <property type="entry name" value="Ig-like_fold"/>
</dbReference>
<evidence type="ECO:0000256" key="1">
    <source>
        <dbReference type="ARBA" id="ARBA00022859"/>
    </source>
</evidence>
<protein>
    <submittedName>
        <fullName evidence="5">HV03 protein</fullName>
    </submittedName>
</protein>
<dbReference type="GO" id="GO:0019814">
    <property type="term" value="C:immunoglobulin complex"/>
    <property type="evidence" value="ECO:0007669"/>
    <property type="project" value="UniProtKB-KW"/>
</dbReference>
<evidence type="ECO:0000313" key="6">
    <source>
        <dbReference type="Proteomes" id="UP000530962"/>
    </source>
</evidence>
<feature type="domain" description="Ig-like" evidence="4">
    <location>
        <begin position="19"/>
        <end position="104"/>
    </location>
</feature>
<dbReference type="SUPFAM" id="SSF48726">
    <property type="entry name" value="Immunoglobulin"/>
    <property type="match status" value="1"/>
</dbReference>
<accession>A0A7K9QKK9</accession>
<organism evidence="5 6">
    <name type="scientific">Irena cyanogastra</name>
    <name type="common">Philippine fairy-bluebird</name>
    <dbReference type="NCBI Taxonomy" id="175120"/>
    <lineage>
        <taxon>Eukaryota</taxon>
        <taxon>Metazoa</taxon>
        <taxon>Chordata</taxon>
        <taxon>Craniata</taxon>
        <taxon>Vertebrata</taxon>
        <taxon>Euteleostomi</taxon>
        <taxon>Archelosauria</taxon>
        <taxon>Archosauria</taxon>
        <taxon>Dinosauria</taxon>
        <taxon>Saurischia</taxon>
        <taxon>Theropoda</taxon>
        <taxon>Coelurosauria</taxon>
        <taxon>Aves</taxon>
        <taxon>Neognathae</taxon>
        <taxon>Neoaves</taxon>
        <taxon>Telluraves</taxon>
        <taxon>Australaves</taxon>
        <taxon>Passeriformes</taxon>
        <taxon>Corvoidea</taxon>
        <taxon>Irenidae</taxon>
        <taxon>Irena</taxon>
    </lineage>
</organism>
<dbReference type="SMART" id="SM00406">
    <property type="entry name" value="IGv"/>
    <property type="match status" value="1"/>
</dbReference>
<dbReference type="EMBL" id="VWZV01007432">
    <property type="protein sequence ID" value="NXI12167.1"/>
    <property type="molecule type" value="Genomic_DNA"/>
</dbReference>
<keyword evidence="3" id="KW-1280">Immunoglobulin</keyword>
<dbReference type="InterPro" id="IPR036179">
    <property type="entry name" value="Ig-like_dom_sf"/>
</dbReference>
<sequence length="104" mass="11145">GLWAQRRLQEAGGGLRAPGDSVSLSCRGSGFTLHGYDIWWYRQSPGGSLEWVSFINFLSNVTYGAAVEGRATASRDSGKSQSSLFLASLHPSDSARYFSAIPTG</sequence>
<dbReference type="AlphaFoldDB" id="A0A7K9QKK9"/>
<name>A0A7K9QKK9_IRECY</name>
<dbReference type="PROSITE" id="PS50835">
    <property type="entry name" value="IG_LIKE"/>
    <property type="match status" value="1"/>
</dbReference>
<evidence type="ECO:0000256" key="2">
    <source>
        <dbReference type="ARBA" id="ARBA00023130"/>
    </source>
</evidence>
<gene>
    <name evidence="5" type="primary">Hv03</name>
    <name evidence="5" type="ORF">IRECYA_R08153</name>
</gene>
<feature type="non-terminal residue" evidence="5">
    <location>
        <position position="1"/>
    </location>
</feature>
<keyword evidence="2" id="KW-1064">Adaptive immunity</keyword>